<dbReference type="PROSITE" id="PS50206">
    <property type="entry name" value="RHODANESE_3"/>
    <property type="match status" value="1"/>
</dbReference>
<dbReference type="CDD" id="cd00158">
    <property type="entry name" value="RHOD"/>
    <property type="match status" value="1"/>
</dbReference>
<dbReference type="InterPro" id="IPR001763">
    <property type="entry name" value="Rhodanese-like_dom"/>
</dbReference>
<dbReference type="InterPro" id="IPR036873">
    <property type="entry name" value="Rhodanese-like_dom_sf"/>
</dbReference>
<dbReference type="SUPFAM" id="SSF52821">
    <property type="entry name" value="Rhodanese/Cell cycle control phosphatase"/>
    <property type="match status" value="1"/>
</dbReference>
<dbReference type="SUPFAM" id="SSF56281">
    <property type="entry name" value="Metallo-hydrolase/oxidoreductase"/>
    <property type="match status" value="1"/>
</dbReference>
<dbReference type="EMBL" id="BMGA01000002">
    <property type="protein sequence ID" value="GGA72840.1"/>
    <property type="molecule type" value="Genomic_DNA"/>
</dbReference>
<dbReference type="RefSeq" id="WP_188493387.1">
    <property type="nucleotide sequence ID" value="NZ_BMGA01000002.1"/>
</dbReference>
<gene>
    <name evidence="2" type="ORF">GCM10008015_11910</name>
</gene>
<dbReference type="Proteomes" id="UP000658793">
    <property type="component" value="Unassembled WGS sequence"/>
</dbReference>
<name>A0ABQ1HDS8_9FLAO</name>
<dbReference type="InterPro" id="IPR001279">
    <property type="entry name" value="Metallo-B-lactamas"/>
</dbReference>
<evidence type="ECO:0000313" key="2">
    <source>
        <dbReference type="EMBL" id="GGA72840.1"/>
    </source>
</evidence>
<dbReference type="Pfam" id="PF00581">
    <property type="entry name" value="Rhodanese"/>
    <property type="match status" value="1"/>
</dbReference>
<dbReference type="InterPro" id="IPR051682">
    <property type="entry name" value="Mito_Persulfide_Diox"/>
</dbReference>
<proteinExistence type="predicted"/>
<dbReference type="CDD" id="cd07724">
    <property type="entry name" value="POD-like_MBL-fold"/>
    <property type="match status" value="1"/>
</dbReference>
<dbReference type="Gene3D" id="3.60.15.10">
    <property type="entry name" value="Ribonuclease Z/Hydroxyacylglutathione hydrolase-like"/>
    <property type="match status" value="1"/>
</dbReference>
<dbReference type="Gene3D" id="3.40.250.10">
    <property type="entry name" value="Rhodanese-like domain"/>
    <property type="match status" value="1"/>
</dbReference>
<dbReference type="PANTHER" id="PTHR43084:SF7">
    <property type="entry name" value="BETA-LACTAMASE DOMAIN PROTEIN"/>
    <property type="match status" value="1"/>
</dbReference>
<dbReference type="InterPro" id="IPR044528">
    <property type="entry name" value="POD-like_MBL-fold"/>
</dbReference>
<accession>A0ABQ1HDS8</accession>
<comment type="caution">
    <text evidence="2">The sequence shown here is derived from an EMBL/GenBank/DDBJ whole genome shotgun (WGS) entry which is preliminary data.</text>
</comment>
<dbReference type="SMART" id="SM00849">
    <property type="entry name" value="Lactamase_B"/>
    <property type="match status" value="1"/>
</dbReference>
<dbReference type="GO" id="GO:0016787">
    <property type="term" value="F:hydrolase activity"/>
    <property type="evidence" value="ECO:0007669"/>
    <property type="project" value="UniProtKB-KW"/>
</dbReference>
<keyword evidence="2" id="KW-0378">Hydrolase</keyword>
<feature type="domain" description="Rhodanese" evidence="1">
    <location>
        <begin position="18"/>
        <end position="112"/>
    </location>
</feature>
<sequence length="368" mass="41204">MSPTKNINTETLRNWLETGKEISIIDIRPIQERVEWYIPQSIHINAYDKLKANDKSAFQGLHLEKHIPVVVICAGGKTSLIGAEILQNQGFEAYSLEGGMKAWSLSWNTAKITFPNFEIIQLRRTGKGCLSYIVISNNEAIIVDASLSTEIYEKILEQENLTLKCVIETHIHADHISRSKQLAENNTVPLFLPHPNKVIFDFEPINNDTIFDLGNIKIKAIKTPGHTLESTTFLIDEKVLLSGDTLFTNGVGRPDLKANNNEALEKTKKLYQSLQIVLALDENTLVLPSHTSQPVDFDNQPIQTTIGFVKKNVAMLQLNEKDFTDIILQRIPPTPTNYLEIVALNLKGDLEDINPIDLEAGANRCAIS</sequence>
<protein>
    <submittedName>
        <fullName evidence="2">Hydroxyacylglutathione hydrolase</fullName>
    </submittedName>
</protein>
<organism evidence="2 3">
    <name type="scientific">Flavobacterium palustre</name>
    <dbReference type="NCBI Taxonomy" id="1476463"/>
    <lineage>
        <taxon>Bacteria</taxon>
        <taxon>Pseudomonadati</taxon>
        <taxon>Bacteroidota</taxon>
        <taxon>Flavobacteriia</taxon>
        <taxon>Flavobacteriales</taxon>
        <taxon>Flavobacteriaceae</taxon>
        <taxon>Flavobacterium</taxon>
    </lineage>
</organism>
<evidence type="ECO:0000259" key="1">
    <source>
        <dbReference type="PROSITE" id="PS50206"/>
    </source>
</evidence>
<dbReference type="Pfam" id="PF00753">
    <property type="entry name" value="Lactamase_B"/>
    <property type="match status" value="1"/>
</dbReference>
<dbReference type="InterPro" id="IPR036866">
    <property type="entry name" value="RibonucZ/Hydroxyglut_hydro"/>
</dbReference>
<evidence type="ECO:0000313" key="3">
    <source>
        <dbReference type="Proteomes" id="UP000658793"/>
    </source>
</evidence>
<reference evidence="3" key="1">
    <citation type="journal article" date="2019" name="Int. J. Syst. Evol. Microbiol.">
        <title>The Global Catalogue of Microorganisms (GCM) 10K type strain sequencing project: providing services to taxonomists for standard genome sequencing and annotation.</title>
        <authorList>
            <consortium name="The Broad Institute Genomics Platform"/>
            <consortium name="The Broad Institute Genome Sequencing Center for Infectious Disease"/>
            <person name="Wu L."/>
            <person name="Ma J."/>
        </authorList>
    </citation>
    <scope>NUCLEOTIDE SEQUENCE [LARGE SCALE GENOMIC DNA]</scope>
    <source>
        <strain evidence="3">CGMCC 1.12811</strain>
    </source>
</reference>
<keyword evidence="3" id="KW-1185">Reference proteome</keyword>
<dbReference type="SMART" id="SM00450">
    <property type="entry name" value="RHOD"/>
    <property type="match status" value="1"/>
</dbReference>
<dbReference type="PANTHER" id="PTHR43084">
    <property type="entry name" value="PERSULFIDE DIOXYGENASE ETHE1"/>
    <property type="match status" value="1"/>
</dbReference>